<sequence>MIPSSAGLFSRVNPNRKRTSLMERSLTSDDTYWNTGTRLLHGGMALTVSFQLLISLIMESPKPGRVLTSTQALSFELHEWVGLSAVAVIIAHWVWSALLTRDDSGFRHLFPWDAKGRAKLLAELRQIWRFQLPRGGPEGGLAGLVHGLGFLAVSAMAVTGAILFFTYPKNGAKTPFVGSVADLHSFIANLAWVYWYGHIGMALLHEILGHRVLARIFLLRR</sequence>
<dbReference type="Gene3D" id="1.20.950.20">
    <property type="entry name" value="Transmembrane di-heme cytochromes, Chain C"/>
    <property type="match status" value="1"/>
</dbReference>
<dbReference type="GO" id="GO:0009055">
    <property type="term" value="F:electron transfer activity"/>
    <property type="evidence" value="ECO:0007669"/>
    <property type="project" value="InterPro"/>
</dbReference>
<comment type="subcellular location">
    <subcellularLocation>
        <location evidence="1">Cell membrane</location>
        <topology evidence="1">Multi-pass membrane protein</topology>
    </subcellularLocation>
</comment>
<evidence type="ECO:0000256" key="6">
    <source>
        <dbReference type="SAM" id="Phobius"/>
    </source>
</evidence>
<name>A0A845UB65_9PROT</name>
<evidence type="ECO:0000313" key="8">
    <source>
        <dbReference type="EMBL" id="NDU43007.1"/>
    </source>
</evidence>
<evidence type="ECO:0000256" key="5">
    <source>
        <dbReference type="ARBA" id="ARBA00023136"/>
    </source>
</evidence>
<keyword evidence="5 6" id="KW-0472">Membrane</keyword>
<evidence type="ECO:0000256" key="4">
    <source>
        <dbReference type="ARBA" id="ARBA00022989"/>
    </source>
</evidence>
<dbReference type="GO" id="GO:0005886">
    <property type="term" value="C:plasma membrane"/>
    <property type="evidence" value="ECO:0007669"/>
    <property type="project" value="UniProtKB-SubCell"/>
</dbReference>
<keyword evidence="4 6" id="KW-1133">Transmembrane helix</keyword>
<comment type="caution">
    <text evidence="8">The sequence shown here is derived from an EMBL/GenBank/DDBJ whole genome shotgun (WGS) entry which is preliminary data.</text>
</comment>
<dbReference type="SUPFAM" id="SSF81342">
    <property type="entry name" value="Transmembrane di-heme cytochromes"/>
    <property type="match status" value="1"/>
</dbReference>
<evidence type="ECO:0000256" key="2">
    <source>
        <dbReference type="ARBA" id="ARBA00022475"/>
    </source>
</evidence>
<dbReference type="InterPro" id="IPR011577">
    <property type="entry name" value="Cyt_b561_bac/Ni-Hgenase"/>
</dbReference>
<reference evidence="8" key="1">
    <citation type="submission" date="2019-11" db="EMBL/GenBank/DDBJ databases">
        <title>Acidithiobacillus ferrianus sp. nov.: a facultatively anaerobic and extremely acidophilic chemolithoautotroph.</title>
        <authorList>
            <person name="Norris P.R."/>
            <person name="Falagan C."/>
            <person name="Moya-Beltran A."/>
            <person name="Castro M."/>
            <person name="Quatrini R."/>
            <person name="Johnson D.B."/>
        </authorList>
    </citation>
    <scope>NUCLEOTIDE SEQUENCE [LARGE SCALE GENOMIC DNA]</scope>
    <source>
        <strain evidence="8">MG</strain>
    </source>
</reference>
<proteinExistence type="predicted"/>
<evidence type="ECO:0000256" key="3">
    <source>
        <dbReference type="ARBA" id="ARBA00022692"/>
    </source>
</evidence>
<keyword evidence="3 6" id="KW-0812">Transmembrane</keyword>
<dbReference type="Pfam" id="PF01292">
    <property type="entry name" value="Ni_hydr_CYTB"/>
    <property type="match status" value="1"/>
</dbReference>
<evidence type="ECO:0000259" key="7">
    <source>
        <dbReference type="Pfam" id="PF01292"/>
    </source>
</evidence>
<protein>
    <submittedName>
        <fullName evidence="8">Cytochrome b/b6 domain-containing protein</fullName>
    </submittedName>
</protein>
<feature type="domain" description="Cytochrome b561 bacterial/Ni-hydrogenase" evidence="7">
    <location>
        <begin position="33"/>
        <end position="217"/>
    </location>
</feature>
<feature type="transmembrane region" description="Helical" evidence="6">
    <location>
        <begin position="141"/>
        <end position="164"/>
    </location>
</feature>
<evidence type="ECO:0000256" key="1">
    <source>
        <dbReference type="ARBA" id="ARBA00004651"/>
    </source>
</evidence>
<keyword evidence="2" id="KW-1003">Cell membrane</keyword>
<accession>A0A845UB65</accession>
<dbReference type="InterPro" id="IPR016174">
    <property type="entry name" value="Di-haem_cyt_TM"/>
</dbReference>
<organism evidence="8">
    <name type="scientific">Acidithiobacillus ferrianus</name>
    <dbReference type="NCBI Taxonomy" id="2678518"/>
    <lineage>
        <taxon>Bacteria</taxon>
        <taxon>Pseudomonadati</taxon>
        <taxon>Pseudomonadota</taxon>
        <taxon>Acidithiobacillia</taxon>
        <taxon>Acidithiobacillales</taxon>
        <taxon>Acidithiobacillaceae</taxon>
        <taxon>Acidithiobacillus</taxon>
    </lineage>
</organism>
<feature type="transmembrane region" description="Helical" evidence="6">
    <location>
        <begin position="39"/>
        <end position="57"/>
    </location>
</feature>
<dbReference type="EMBL" id="WNJL01000035">
    <property type="protein sequence ID" value="NDU43007.1"/>
    <property type="molecule type" value="Genomic_DNA"/>
</dbReference>
<feature type="transmembrane region" description="Helical" evidence="6">
    <location>
        <begin position="77"/>
        <end position="95"/>
    </location>
</feature>
<dbReference type="AlphaFoldDB" id="A0A845UB65"/>
<gene>
    <name evidence="8" type="ORF">GL267_10270</name>
</gene>
<dbReference type="GO" id="GO:0022904">
    <property type="term" value="P:respiratory electron transport chain"/>
    <property type="evidence" value="ECO:0007669"/>
    <property type="project" value="InterPro"/>
</dbReference>